<sequence>MSFSVSFVRRFSSKIAPKAYPQCANVNQTSEKAFPNTLEEIVYQLYYQTKQRVKYLQSCFYLQAYCMSHNWIGAAALRMYSKSSGIY</sequence>
<comment type="caution">
    <text evidence="1">The sequence shown here is derived from an EMBL/GenBank/DDBJ whole genome shotgun (WGS) entry which is preliminary data.</text>
</comment>
<evidence type="ECO:0000313" key="1">
    <source>
        <dbReference type="EMBL" id="GFT05522.1"/>
    </source>
</evidence>
<keyword evidence="2" id="KW-1185">Reference proteome</keyword>
<dbReference type="Proteomes" id="UP000887013">
    <property type="component" value="Unassembled WGS sequence"/>
</dbReference>
<dbReference type="AlphaFoldDB" id="A0A8X6NBT1"/>
<name>A0A8X6NBT1_NEPPI</name>
<dbReference type="EMBL" id="BMAW01056371">
    <property type="protein sequence ID" value="GFT05522.1"/>
    <property type="molecule type" value="Genomic_DNA"/>
</dbReference>
<accession>A0A8X6NBT1</accession>
<protein>
    <submittedName>
        <fullName evidence="1">Uncharacterized protein</fullName>
    </submittedName>
</protein>
<proteinExistence type="predicted"/>
<gene>
    <name evidence="1" type="ORF">NPIL_576911</name>
</gene>
<evidence type="ECO:0000313" key="2">
    <source>
        <dbReference type="Proteomes" id="UP000887013"/>
    </source>
</evidence>
<organism evidence="1 2">
    <name type="scientific">Nephila pilipes</name>
    <name type="common">Giant wood spider</name>
    <name type="synonym">Nephila maculata</name>
    <dbReference type="NCBI Taxonomy" id="299642"/>
    <lineage>
        <taxon>Eukaryota</taxon>
        <taxon>Metazoa</taxon>
        <taxon>Ecdysozoa</taxon>
        <taxon>Arthropoda</taxon>
        <taxon>Chelicerata</taxon>
        <taxon>Arachnida</taxon>
        <taxon>Araneae</taxon>
        <taxon>Araneomorphae</taxon>
        <taxon>Entelegynae</taxon>
        <taxon>Araneoidea</taxon>
        <taxon>Nephilidae</taxon>
        <taxon>Nephila</taxon>
    </lineage>
</organism>
<reference evidence="1" key="1">
    <citation type="submission" date="2020-08" db="EMBL/GenBank/DDBJ databases">
        <title>Multicomponent nature underlies the extraordinary mechanical properties of spider dragline silk.</title>
        <authorList>
            <person name="Kono N."/>
            <person name="Nakamura H."/>
            <person name="Mori M."/>
            <person name="Yoshida Y."/>
            <person name="Ohtoshi R."/>
            <person name="Malay A.D."/>
            <person name="Moran D.A.P."/>
            <person name="Tomita M."/>
            <person name="Numata K."/>
            <person name="Arakawa K."/>
        </authorList>
    </citation>
    <scope>NUCLEOTIDE SEQUENCE</scope>
</reference>